<name>A0A833ZTP9_9CHIR</name>
<evidence type="ECO:0000256" key="1">
    <source>
        <dbReference type="SAM" id="Phobius"/>
    </source>
</evidence>
<gene>
    <name evidence="2" type="ORF">HJG60_011465</name>
</gene>
<keyword evidence="1" id="KW-0472">Membrane</keyword>
<organism evidence="2 3">
    <name type="scientific">Phyllostomus discolor</name>
    <name type="common">pale spear-nosed bat</name>
    <dbReference type="NCBI Taxonomy" id="89673"/>
    <lineage>
        <taxon>Eukaryota</taxon>
        <taxon>Metazoa</taxon>
        <taxon>Chordata</taxon>
        <taxon>Craniata</taxon>
        <taxon>Vertebrata</taxon>
        <taxon>Euteleostomi</taxon>
        <taxon>Mammalia</taxon>
        <taxon>Eutheria</taxon>
        <taxon>Laurasiatheria</taxon>
        <taxon>Chiroptera</taxon>
        <taxon>Yangochiroptera</taxon>
        <taxon>Phyllostomidae</taxon>
        <taxon>Phyllostominae</taxon>
        <taxon>Phyllostomus</taxon>
    </lineage>
</organism>
<dbReference type="Proteomes" id="UP000664940">
    <property type="component" value="Unassembled WGS sequence"/>
</dbReference>
<reference evidence="2 3" key="1">
    <citation type="journal article" date="2020" name="Nature">
        <title>Six reference-quality genomes reveal evolution of bat adaptations.</title>
        <authorList>
            <person name="Jebb D."/>
            <person name="Huang Z."/>
            <person name="Pippel M."/>
            <person name="Hughes G.M."/>
            <person name="Lavrichenko K."/>
            <person name="Devanna P."/>
            <person name="Winkler S."/>
            <person name="Jermiin L.S."/>
            <person name="Skirmuntt E.C."/>
            <person name="Katzourakis A."/>
            <person name="Burkitt-Gray L."/>
            <person name="Ray D.A."/>
            <person name="Sullivan K.A.M."/>
            <person name="Roscito J.G."/>
            <person name="Kirilenko B.M."/>
            <person name="Davalos L.M."/>
            <person name="Corthals A.P."/>
            <person name="Power M.L."/>
            <person name="Jones G."/>
            <person name="Ransome R.D."/>
            <person name="Dechmann D.K.N."/>
            <person name="Locatelli A.G."/>
            <person name="Puechmaille S.J."/>
            <person name="Fedrigo O."/>
            <person name="Jarvis E.D."/>
            <person name="Hiller M."/>
            <person name="Vernes S.C."/>
            <person name="Myers E.W."/>
            <person name="Teeling E.C."/>
        </authorList>
    </citation>
    <scope>NUCLEOTIDE SEQUENCE [LARGE SCALE GENOMIC DNA]</scope>
    <source>
        <strain evidence="2">Bat1K_MPI-CBG_1</strain>
    </source>
</reference>
<evidence type="ECO:0000313" key="2">
    <source>
        <dbReference type="EMBL" id="KAF6099699.1"/>
    </source>
</evidence>
<dbReference type="EMBL" id="JABVXQ010000007">
    <property type="protein sequence ID" value="KAF6099699.1"/>
    <property type="molecule type" value="Genomic_DNA"/>
</dbReference>
<evidence type="ECO:0000313" key="3">
    <source>
        <dbReference type="Proteomes" id="UP000664940"/>
    </source>
</evidence>
<dbReference type="AlphaFoldDB" id="A0A833ZTP9"/>
<accession>A0A833ZTP9</accession>
<comment type="caution">
    <text evidence="2">The sequence shown here is derived from an EMBL/GenBank/DDBJ whole genome shotgun (WGS) entry which is preliminary data.</text>
</comment>
<proteinExistence type="predicted"/>
<keyword evidence="1" id="KW-1133">Transmembrane helix</keyword>
<protein>
    <submittedName>
        <fullName evidence="2">Uncharacterized protein</fullName>
    </submittedName>
</protein>
<keyword evidence="1" id="KW-0812">Transmembrane</keyword>
<feature type="transmembrane region" description="Helical" evidence="1">
    <location>
        <begin position="17"/>
        <end position="36"/>
    </location>
</feature>
<sequence length="163" mass="18405">MFCFFFLSETQGKKSHFCFIIIIIIIIIILVLKFSFQKCRVPPPSGIKRYTSDKIWTSFLSSPLARITSEINVICLKCHFCIWLIKTYYPVCSWFEKSPQQTCTKGKNQSLSSTVPLLLKKKQNWQKGAVNIPSVSSGPSLPSAQNTLHAQVTHLGETCSEAL</sequence>